<proteinExistence type="predicted"/>
<reference evidence="2" key="1">
    <citation type="submission" date="2020-11" db="EMBL/GenBank/DDBJ databases">
        <authorList>
            <person name="Tran Van P."/>
        </authorList>
    </citation>
    <scope>NUCLEOTIDE SEQUENCE</scope>
</reference>
<evidence type="ECO:0000256" key="1">
    <source>
        <dbReference type="SAM" id="MobiDB-lite"/>
    </source>
</evidence>
<feature type="region of interest" description="Disordered" evidence="1">
    <location>
        <begin position="128"/>
        <end position="154"/>
    </location>
</feature>
<name>A0A7R9KIZ0_9ACAR</name>
<dbReference type="AlphaFoldDB" id="A0A7R9KIZ0"/>
<organism evidence="2">
    <name type="scientific">Medioppia subpectinata</name>
    <dbReference type="NCBI Taxonomy" id="1979941"/>
    <lineage>
        <taxon>Eukaryota</taxon>
        <taxon>Metazoa</taxon>
        <taxon>Ecdysozoa</taxon>
        <taxon>Arthropoda</taxon>
        <taxon>Chelicerata</taxon>
        <taxon>Arachnida</taxon>
        <taxon>Acari</taxon>
        <taxon>Acariformes</taxon>
        <taxon>Sarcoptiformes</taxon>
        <taxon>Oribatida</taxon>
        <taxon>Brachypylina</taxon>
        <taxon>Oppioidea</taxon>
        <taxon>Oppiidae</taxon>
        <taxon>Medioppia</taxon>
    </lineage>
</organism>
<dbReference type="EMBL" id="CAJPIZ010001992">
    <property type="protein sequence ID" value="CAG2104376.1"/>
    <property type="molecule type" value="Genomic_DNA"/>
</dbReference>
<gene>
    <name evidence="2" type="ORF">OSB1V03_LOCUS4393</name>
</gene>
<accession>A0A7R9KIZ0</accession>
<dbReference type="OrthoDB" id="10022757at2759"/>
<protein>
    <submittedName>
        <fullName evidence="2">Uncharacterized protein</fullName>
    </submittedName>
</protein>
<feature type="compositionally biased region" description="Basic and acidic residues" evidence="1">
    <location>
        <begin position="269"/>
        <end position="278"/>
    </location>
</feature>
<dbReference type="EMBL" id="OC856567">
    <property type="protein sequence ID" value="CAD7623946.1"/>
    <property type="molecule type" value="Genomic_DNA"/>
</dbReference>
<feature type="region of interest" description="Disordered" evidence="1">
    <location>
        <begin position="265"/>
        <end position="290"/>
    </location>
</feature>
<dbReference type="Proteomes" id="UP000759131">
    <property type="component" value="Unassembled WGS sequence"/>
</dbReference>
<sequence length="310" mass="34773">MINQLNDGLVRLNGWSQVVPISMPWASDTTTNTTTTATSAPNPPHMMTTTHSPQVDYQQNVMHFTANASQQHMNPSLLTYPSHPIGNPLPTTTNPVLATNECPLDVCPDPCTSQTATRWELLNNISSSAESMRSSHPHLKRRNESSDDEYDDGRPVKQYISEEKVSAIFNRLHITNGNSGNNAIHMFDVNDKCEDEDFEDQSTCEADSSDKSPIVFAHELQNAIKSKTMTERLVQSEIDKHSKAVVIWRPNNPLFSIGFNSKSADNDEDVAKDRESANKSDNSFNDSDIDFSQERDEEFIDYDNDMELCL</sequence>
<evidence type="ECO:0000313" key="2">
    <source>
        <dbReference type="EMBL" id="CAD7623946.1"/>
    </source>
</evidence>
<evidence type="ECO:0000313" key="3">
    <source>
        <dbReference type="Proteomes" id="UP000759131"/>
    </source>
</evidence>
<keyword evidence="3" id="KW-1185">Reference proteome</keyword>